<dbReference type="RefSeq" id="XP_018143030.1">
    <property type="nucleotide sequence ID" value="XM_018286404.1"/>
</dbReference>
<dbReference type="STRING" id="1380566.A0A179FLM3"/>
<keyword evidence="1" id="KW-0175">Coiled coil</keyword>
<dbReference type="GeneID" id="28850398"/>
<proteinExistence type="predicted"/>
<evidence type="ECO:0000313" key="4">
    <source>
        <dbReference type="Proteomes" id="UP000078397"/>
    </source>
</evidence>
<sequence>MSDFYHKGAIVRDGFLFRHNSFCVDRGLVRLEEPNKLRSMFLPELSTEAKFLLDLNPEDDSFVRGQLKHYGVEFDEKDISGDGSRLMQKVLRDGKCVKVPDHIIQLRKDMQKDWVKIASVKDLAHFPPLFLDKYFLTSGEPDRVKTPDGLTVPFQRFYPQEASLLFEAAGDVKGLHRENVRSAKSLVVFLGWDAEDVHTKASEQIAKDKKLIEAEEKKMEAKKIKLKLATEKRKAAQDAKHKQYLNSLTTQGDTGKLSLVGSYIIESPEIEEQWPDDSRNMTLNIRETNNPSVLEGCFDFGVLRGIMMISTDMKVMEKHCAKMGRETESDWEEDDYTRYNSDNDRDKENENRSSNIQPTTGSKRRSDTSQMDGRPSKKPKTNGTQPPRYYLKLRCRETGENECFPEGDRGRLKFADNFASFEAKADLPCVGGKQPFSGRKVSDKPAGRKYTWLSFGDYSKYY</sequence>
<feature type="compositionally biased region" description="Polar residues" evidence="2">
    <location>
        <begin position="352"/>
        <end position="361"/>
    </location>
</feature>
<accession>A0A179FLM3</accession>
<feature type="region of interest" description="Disordered" evidence="2">
    <location>
        <begin position="324"/>
        <end position="388"/>
    </location>
</feature>
<dbReference type="Proteomes" id="UP000078397">
    <property type="component" value="Unassembled WGS sequence"/>
</dbReference>
<gene>
    <name evidence="3" type="ORF">VFPPC_07568</name>
</gene>
<keyword evidence="4" id="KW-1185">Reference proteome</keyword>
<dbReference type="AlphaFoldDB" id="A0A179FLM3"/>
<reference evidence="3 4" key="1">
    <citation type="journal article" date="2016" name="PLoS Pathog.">
        <title>Biosynthesis of antibiotic leucinostatins in bio-control fungus Purpureocillium lilacinum and their inhibition on phytophthora revealed by genome mining.</title>
        <authorList>
            <person name="Wang G."/>
            <person name="Liu Z."/>
            <person name="Lin R."/>
            <person name="Li E."/>
            <person name="Mao Z."/>
            <person name="Ling J."/>
            <person name="Yang Y."/>
            <person name="Yin W.B."/>
            <person name="Xie B."/>
        </authorList>
    </citation>
    <scope>NUCLEOTIDE SEQUENCE [LARGE SCALE GENOMIC DNA]</scope>
    <source>
        <strain evidence="3">170</strain>
    </source>
</reference>
<dbReference type="EMBL" id="LSBJ02000004">
    <property type="protein sequence ID" value="OAQ65943.1"/>
    <property type="molecule type" value="Genomic_DNA"/>
</dbReference>
<feature type="coiled-coil region" evidence="1">
    <location>
        <begin position="212"/>
        <end position="239"/>
    </location>
</feature>
<protein>
    <submittedName>
        <fullName evidence="3">AT hook motif family protein</fullName>
    </submittedName>
</protein>
<organism evidence="3 4">
    <name type="scientific">Pochonia chlamydosporia 170</name>
    <dbReference type="NCBI Taxonomy" id="1380566"/>
    <lineage>
        <taxon>Eukaryota</taxon>
        <taxon>Fungi</taxon>
        <taxon>Dikarya</taxon>
        <taxon>Ascomycota</taxon>
        <taxon>Pezizomycotina</taxon>
        <taxon>Sordariomycetes</taxon>
        <taxon>Hypocreomycetidae</taxon>
        <taxon>Hypocreales</taxon>
        <taxon>Clavicipitaceae</taxon>
        <taxon>Pochonia</taxon>
    </lineage>
</organism>
<evidence type="ECO:0000256" key="1">
    <source>
        <dbReference type="SAM" id="Coils"/>
    </source>
</evidence>
<name>A0A179FLM3_METCM</name>
<feature type="compositionally biased region" description="Basic and acidic residues" evidence="2">
    <location>
        <begin position="341"/>
        <end position="351"/>
    </location>
</feature>
<comment type="caution">
    <text evidence="3">The sequence shown here is derived from an EMBL/GenBank/DDBJ whole genome shotgun (WGS) entry which is preliminary data.</text>
</comment>
<evidence type="ECO:0000256" key="2">
    <source>
        <dbReference type="SAM" id="MobiDB-lite"/>
    </source>
</evidence>
<dbReference type="KEGG" id="pchm:VFPPC_07568"/>
<dbReference type="OrthoDB" id="4630416at2759"/>
<evidence type="ECO:0000313" key="3">
    <source>
        <dbReference type="EMBL" id="OAQ65943.1"/>
    </source>
</evidence>